<protein>
    <submittedName>
        <fullName evidence="3">Poly(3-hydroxybutyrate) depolymerase</fullName>
    </submittedName>
</protein>
<reference evidence="3 4" key="1">
    <citation type="submission" date="2017-08" db="EMBL/GenBank/DDBJ databases">
        <title>Infants hospitalized years apart are colonized by the same room-sourced microbial strains.</title>
        <authorList>
            <person name="Brooks B."/>
            <person name="Olm M.R."/>
            <person name="Firek B.A."/>
            <person name="Baker R."/>
            <person name="Thomas B.C."/>
            <person name="Morowitz M.J."/>
            <person name="Banfield J.F."/>
        </authorList>
    </citation>
    <scope>NUCLEOTIDE SEQUENCE [LARGE SCALE GENOMIC DNA]</scope>
    <source>
        <strain evidence="3">S2_005_002_R2_34</strain>
    </source>
</reference>
<dbReference type="GO" id="GO:0016787">
    <property type="term" value="F:hydrolase activity"/>
    <property type="evidence" value="ECO:0007669"/>
    <property type="project" value="UniProtKB-KW"/>
</dbReference>
<dbReference type="InterPro" id="IPR029058">
    <property type="entry name" value="AB_hydrolase_fold"/>
</dbReference>
<comment type="caution">
    <text evidence="3">The sequence shown here is derived from an EMBL/GenBank/DDBJ whole genome shotgun (WGS) entry which is preliminary data.</text>
</comment>
<evidence type="ECO:0000313" key="4">
    <source>
        <dbReference type="Proteomes" id="UP000249185"/>
    </source>
</evidence>
<keyword evidence="2" id="KW-0378">Hydrolase</keyword>
<dbReference type="Pfam" id="PF10503">
    <property type="entry name" value="Esterase_PHB"/>
    <property type="match status" value="1"/>
</dbReference>
<keyword evidence="1" id="KW-0732">Signal</keyword>
<sequence length="388" mass="40639">MNSEFARAMSHATASVRAGKLVDATALIQAALAGRPEPGAASASPAQARRVAPDIEDAEVVDVWPAAPPAPESGPRRSLREVLTLLRGGRAMLDDIGPLTHPGSRPPAPQVPEGARFLWRDHACAAGTRRYRLFIPSCPRSELRGLVMMLHGCKQDPDDFAVGTGMNALAEEARMIVAYPEQPGAANISRCWNWFEPAHQARDGGEPAILADIARELAKEFAIAAPRVYVAGLSAGGAMAAVLGATHPDVFAAVGIHSGLPYRSASNVASAFAAMRGQGPGVSRPAAGHAPRTIVFHGESDRTVHPSNATALVAGLAADREETRETGRTAGRGWSRLRRRGADGRTAVELWFVEGAGHAWSGGDAAGSFTDACGPSASAEMLRFFAGE</sequence>
<dbReference type="SUPFAM" id="SSF53474">
    <property type="entry name" value="alpha/beta-Hydrolases"/>
    <property type="match status" value="2"/>
</dbReference>
<dbReference type="Proteomes" id="UP000249185">
    <property type="component" value="Unassembled WGS sequence"/>
</dbReference>
<organism evidence="3 4">
    <name type="scientific">Rhodovulum sulfidophilum</name>
    <name type="common">Rhodobacter sulfidophilus</name>
    <dbReference type="NCBI Taxonomy" id="35806"/>
    <lineage>
        <taxon>Bacteria</taxon>
        <taxon>Pseudomonadati</taxon>
        <taxon>Pseudomonadota</taxon>
        <taxon>Alphaproteobacteria</taxon>
        <taxon>Rhodobacterales</taxon>
        <taxon>Paracoccaceae</taxon>
        <taxon>Rhodovulum</taxon>
    </lineage>
</organism>
<dbReference type="PANTHER" id="PTHR43037">
    <property type="entry name" value="UNNAMED PRODUCT-RELATED"/>
    <property type="match status" value="1"/>
</dbReference>
<dbReference type="InterPro" id="IPR010126">
    <property type="entry name" value="Esterase_phb"/>
</dbReference>
<dbReference type="AlphaFoldDB" id="A0A2W5PP77"/>
<dbReference type="GO" id="GO:0005576">
    <property type="term" value="C:extracellular region"/>
    <property type="evidence" value="ECO:0007669"/>
    <property type="project" value="InterPro"/>
</dbReference>
<name>A0A2W5PP77_RHOSU</name>
<dbReference type="EMBL" id="QFPW01000024">
    <property type="protein sequence ID" value="PZQ46527.1"/>
    <property type="molecule type" value="Genomic_DNA"/>
</dbReference>
<evidence type="ECO:0000313" key="3">
    <source>
        <dbReference type="EMBL" id="PZQ46527.1"/>
    </source>
</evidence>
<proteinExistence type="predicted"/>
<accession>A0A2W5PP77</accession>
<dbReference type="Gene3D" id="3.40.50.1820">
    <property type="entry name" value="alpha/beta hydrolase"/>
    <property type="match status" value="1"/>
</dbReference>
<evidence type="ECO:0000256" key="2">
    <source>
        <dbReference type="ARBA" id="ARBA00022801"/>
    </source>
</evidence>
<gene>
    <name evidence="3" type="ORF">DI556_20130</name>
</gene>
<dbReference type="NCBIfam" id="TIGR01840">
    <property type="entry name" value="esterase_phb"/>
    <property type="match status" value="1"/>
</dbReference>
<dbReference type="InterPro" id="IPR050955">
    <property type="entry name" value="Plant_Biomass_Hydrol_Est"/>
</dbReference>
<dbReference type="PANTHER" id="PTHR43037:SF1">
    <property type="entry name" value="BLL1128 PROTEIN"/>
    <property type="match status" value="1"/>
</dbReference>
<evidence type="ECO:0000256" key="1">
    <source>
        <dbReference type="ARBA" id="ARBA00022729"/>
    </source>
</evidence>